<evidence type="ECO:0000313" key="2">
    <source>
        <dbReference type="EMBL" id="NDV92520.1"/>
    </source>
</evidence>
<protein>
    <submittedName>
        <fullName evidence="2">Uncharacterized protein</fullName>
    </submittedName>
</protein>
<comment type="caution">
    <text evidence="2">The sequence shown here is derived from an EMBL/GenBank/DDBJ whole genome shotgun (WGS) entry which is preliminary data.</text>
</comment>
<sequence length="47" mass="5174">MMNCMGETMGVGMMIGMGLIWLLVVVVLIGAVAALWKYLRSDKARDE</sequence>
<name>A0A7X5RMH2_9ALTE</name>
<reference evidence="2 3" key="1">
    <citation type="submission" date="2020-01" db="EMBL/GenBank/DDBJ databases">
        <authorList>
            <person name="Chen J."/>
            <person name="Zhu S."/>
            <person name="Yang J."/>
        </authorList>
    </citation>
    <scope>NUCLEOTIDE SEQUENCE [LARGE SCALE GENOMIC DNA]</scope>
    <source>
        <strain evidence="2 3">345S023</strain>
    </source>
</reference>
<gene>
    <name evidence="2" type="ORF">GTH32_15190</name>
</gene>
<evidence type="ECO:0000256" key="1">
    <source>
        <dbReference type="SAM" id="Phobius"/>
    </source>
</evidence>
<organism evidence="2 3">
    <name type="scientific">Alteromonas profundi</name>
    <dbReference type="NCBI Taxonomy" id="2696062"/>
    <lineage>
        <taxon>Bacteria</taxon>
        <taxon>Pseudomonadati</taxon>
        <taxon>Pseudomonadota</taxon>
        <taxon>Gammaproteobacteria</taxon>
        <taxon>Alteromonadales</taxon>
        <taxon>Alteromonadaceae</taxon>
        <taxon>Alteromonas/Salinimonas group</taxon>
        <taxon>Alteromonas</taxon>
    </lineage>
</organism>
<keyword evidence="1" id="KW-1133">Transmembrane helix</keyword>
<dbReference type="Proteomes" id="UP000470213">
    <property type="component" value="Unassembled WGS sequence"/>
</dbReference>
<dbReference type="EMBL" id="JAAAWN010000023">
    <property type="protein sequence ID" value="NDV92520.1"/>
    <property type="molecule type" value="Genomic_DNA"/>
</dbReference>
<proteinExistence type="predicted"/>
<evidence type="ECO:0000313" key="3">
    <source>
        <dbReference type="Proteomes" id="UP000470213"/>
    </source>
</evidence>
<keyword evidence="1" id="KW-0472">Membrane</keyword>
<feature type="transmembrane region" description="Helical" evidence="1">
    <location>
        <begin position="12"/>
        <end position="36"/>
    </location>
</feature>
<keyword evidence="1" id="KW-0812">Transmembrane</keyword>
<keyword evidence="3" id="KW-1185">Reference proteome</keyword>
<dbReference type="AlphaFoldDB" id="A0A7X5RMH2"/>
<dbReference type="RefSeq" id="WP_163087181.1">
    <property type="nucleotide sequence ID" value="NZ_JAAAWN010000023.1"/>
</dbReference>
<accession>A0A7X5RMH2</accession>